<dbReference type="PANTHER" id="PTHR12378">
    <property type="entry name" value="DESUMOYLATING ISOPEPTIDASE"/>
    <property type="match status" value="1"/>
</dbReference>
<dbReference type="Proteomes" id="UP000076871">
    <property type="component" value="Unassembled WGS sequence"/>
</dbReference>
<dbReference type="InterPro" id="IPR013766">
    <property type="entry name" value="Thioredoxin_domain"/>
</dbReference>
<dbReference type="InterPro" id="IPR036249">
    <property type="entry name" value="Thioredoxin-like_sf"/>
</dbReference>
<dbReference type="InterPro" id="IPR013535">
    <property type="entry name" value="PUL_dom"/>
</dbReference>
<feature type="domain" description="PPPDE" evidence="6">
    <location>
        <begin position="3"/>
        <end position="143"/>
    </location>
</feature>
<evidence type="ECO:0000259" key="6">
    <source>
        <dbReference type="PROSITE" id="PS51858"/>
    </source>
</evidence>
<evidence type="ECO:0000256" key="1">
    <source>
        <dbReference type="ARBA" id="ARBA00008140"/>
    </source>
</evidence>
<dbReference type="InterPro" id="IPR008580">
    <property type="entry name" value="PPPDE_dom"/>
</dbReference>
<gene>
    <name evidence="7" type="ORF">LAESUDRAFT_641507</name>
</gene>
<dbReference type="GO" id="GO:0008233">
    <property type="term" value="F:peptidase activity"/>
    <property type="evidence" value="ECO:0007669"/>
    <property type="project" value="UniProtKB-KW"/>
</dbReference>
<comment type="similarity">
    <text evidence="1">Belongs to the DeSI family.</text>
</comment>
<dbReference type="AlphaFoldDB" id="A0A165HK62"/>
<protein>
    <submittedName>
        <fullName evidence="7">DUF862-domain-containing protein</fullName>
    </submittedName>
</protein>
<dbReference type="SUPFAM" id="SSF52833">
    <property type="entry name" value="Thioredoxin-like"/>
    <property type="match status" value="1"/>
</dbReference>
<dbReference type="InterPro" id="IPR017937">
    <property type="entry name" value="Thioredoxin_CS"/>
</dbReference>
<proteinExistence type="inferred from homology"/>
<sequence length="659" mass="70614">MTAKVELYVYDLSNGLARQLSGQLTGRQIDGIWHTSVVVFEREIFYGQGILETRPGQSHHGRPLEVIDMGETAIDEDIFNEYLNEMRQHYTADKYHLLEFNCNSFTNDVIGFLTGGSIPPRIKDLPSDFLSTPFGAALRPTIDAMFRRPTPGATPTPTTLQPSPAAAEAAIAASPNPGLAASLLQAVASQAFSPSAPGAAAAAAPSASTSTVSAPVHICTNRASLHSLLHQHRAVIVFFTSATCGSCKMVEPVFEELAYAKTHGANADKIAFVKVDMDMGTSHEVGAEWGIRATPTFFFFLDGKKVGEIKGANAPELRSQVDLLLFQAFPPHPHTQLSLPAVETLSTNPILFSQTPSLDNLVAKLASFVDALPPSPEVAAAKEKLSKSFPIYLKARFPPANSGVQPPKNLSANPQLISMWAGATATLASVLPVAQLFPLIDLWRLALLDEPVSSWCATATPVVNAVHIFLDKAVEALNGSPTARNTILVVLRMLSNAFANTTLTKSLLSATGKRAETTNVLVSSLLHGDAAVRTAAASLAFNVAAFLQKGRVDKMKGVSPSAGELEEDGEWEFELVSAVLQAISNEVQSEEVVHRLTASLAFLLRLSPTYDTQIVPLLESLQARDTLKGKLQRGGCGEQGVQKKEVRNLVVEVAEKLCP</sequence>
<evidence type="ECO:0000259" key="4">
    <source>
        <dbReference type="PROSITE" id="PS51352"/>
    </source>
</evidence>
<dbReference type="GeneID" id="63820695"/>
<dbReference type="CDD" id="cd02947">
    <property type="entry name" value="TRX_family"/>
    <property type="match status" value="1"/>
</dbReference>
<dbReference type="Pfam" id="PF00085">
    <property type="entry name" value="Thioredoxin"/>
    <property type="match status" value="1"/>
</dbReference>
<dbReference type="SMART" id="SM01179">
    <property type="entry name" value="DUF862"/>
    <property type="match status" value="1"/>
</dbReference>
<dbReference type="EMBL" id="KV427606">
    <property type="protein sequence ID" value="KZT11835.1"/>
    <property type="molecule type" value="Genomic_DNA"/>
</dbReference>
<dbReference type="PROSITE" id="PS00194">
    <property type="entry name" value="THIOREDOXIN_1"/>
    <property type="match status" value="1"/>
</dbReference>
<name>A0A165HK62_9APHY</name>
<evidence type="ECO:0000313" key="7">
    <source>
        <dbReference type="EMBL" id="KZT11835.1"/>
    </source>
</evidence>
<evidence type="ECO:0000256" key="3">
    <source>
        <dbReference type="ARBA" id="ARBA00022801"/>
    </source>
</evidence>
<evidence type="ECO:0000256" key="2">
    <source>
        <dbReference type="ARBA" id="ARBA00022670"/>
    </source>
</evidence>
<organism evidence="7 8">
    <name type="scientific">Laetiporus sulphureus 93-53</name>
    <dbReference type="NCBI Taxonomy" id="1314785"/>
    <lineage>
        <taxon>Eukaryota</taxon>
        <taxon>Fungi</taxon>
        <taxon>Dikarya</taxon>
        <taxon>Basidiomycota</taxon>
        <taxon>Agaricomycotina</taxon>
        <taxon>Agaricomycetes</taxon>
        <taxon>Polyporales</taxon>
        <taxon>Laetiporus</taxon>
    </lineage>
</organism>
<dbReference type="GO" id="GO:0006508">
    <property type="term" value="P:proteolysis"/>
    <property type="evidence" value="ECO:0007669"/>
    <property type="project" value="UniProtKB-KW"/>
</dbReference>
<dbReference type="PROSITE" id="PS51858">
    <property type="entry name" value="PPPDE"/>
    <property type="match status" value="1"/>
</dbReference>
<keyword evidence="8" id="KW-1185">Reference proteome</keyword>
<dbReference type="InParanoid" id="A0A165HK62"/>
<evidence type="ECO:0000259" key="5">
    <source>
        <dbReference type="PROSITE" id="PS51396"/>
    </source>
</evidence>
<dbReference type="Gene3D" id="1.25.10.10">
    <property type="entry name" value="Leucine-rich Repeat Variant"/>
    <property type="match status" value="1"/>
</dbReference>
<dbReference type="GO" id="GO:0070646">
    <property type="term" value="P:protein modification by small protein removal"/>
    <property type="evidence" value="ECO:0007669"/>
    <property type="project" value="TreeGrafter"/>
</dbReference>
<dbReference type="Gene3D" id="3.90.1720.30">
    <property type="entry name" value="PPPDE domains"/>
    <property type="match status" value="1"/>
</dbReference>
<feature type="domain" description="PUL" evidence="5">
    <location>
        <begin position="343"/>
        <end position="656"/>
    </location>
</feature>
<dbReference type="OrthoDB" id="21221at2759"/>
<dbReference type="PROSITE" id="PS51396">
    <property type="entry name" value="PUL"/>
    <property type="match status" value="1"/>
</dbReference>
<dbReference type="STRING" id="1314785.A0A165HK62"/>
<dbReference type="InterPro" id="IPR042266">
    <property type="entry name" value="PPPDE_sf"/>
</dbReference>
<reference evidence="7 8" key="1">
    <citation type="journal article" date="2016" name="Mol. Biol. Evol.">
        <title>Comparative Genomics of Early-Diverging Mushroom-Forming Fungi Provides Insights into the Origins of Lignocellulose Decay Capabilities.</title>
        <authorList>
            <person name="Nagy L.G."/>
            <person name="Riley R."/>
            <person name="Tritt A."/>
            <person name="Adam C."/>
            <person name="Daum C."/>
            <person name="Floudas D."/>
            <person name="Sun H."/>
            <person name="Yadav J.S."/>
            <person name="Pangilinan J."/>
            <person name="Larsson K.H."/>
            <person name="Matsuura K."/>
            <person name="Barry K."/>
            <person name="Labutti K."/>
            <person name="Kuo R."/>
            <person name="Ohm R.A."/>
            <person name="Bhattacharya S.S."/>
            <person name="Shirouzu T."/>
            <person name="Yoshinaga Y."/>
            <person name="Martin F.M."/>
            <person name="Grigoriev I.V."/>
            <person name="Hibbett D.S."/>
        </authorList>
    </citation>
    <scope>NUCLEOTIDE SEQUENCE [LARGE SCALE GENOMIC DNA]</scope>
    <source>
        <strain evidence="7 8">93-53</strain>
    </source>
</reference>
<dbReference type="Gene3D" id="3.40.30.10">
    <property type="entry name" value="Glutaredoxin"/>
    <property type="match status" value="1"/>
</dbReference>
<dbReference type="Pfam" id="PF05903">
    <property type="entry name" value="Peptidase_C97"/>
    <property type="match status" value="1"/>
</dbReference>
<accession>A0A165HK62</accession>
<dbReference type="Pfam" id="PF08324">
    <property type="entry name" value="PUL"/>
    <property type="match status" value="1"/>
</dbReference>
<evidence type="ECO:0000313" key="8">
    <source>
        <dbReference type="Proteomes" id="UP000076871"/>
    </source>
</evidence>
<feature type="domain" description="Thioredoxin" evidence="4">
    <location>
        <begin position="198"/>
        <end position="326"/>
    </location>
</feature>
<keyword evidence="2" id="KW-0645">Protease</keyword>
<dbReference type="InterPro" id="IPR011989">
    <property type="entry name" value="ARM-like"/>
</dbReference>
<dbReference type="RefSeq" id="XP_040769483.1">
    <property type="nucleotide sequence ID" value="XM_040903665.1"/>
</dbReference>
<dbReference type="PROSITE" id="PS51352">
    <property type="entry name" value="THIOREDOXIN_2"/>
    <property type="match status" value="1"/>
</dbReference>
<keyword evidence="3" id="KW-0378">Hydrolase</keyword>
<dbReference type="PANTHER" id="PTHR12378:SF7">
    <property type="entry name" value="DESUMOYLATING ISOPEPTIDASE 1"/>
    <property type="match status" value="1"/>
</dbReference>